<sequence>MQYRHTYRLPESELAQLAYLFVAPPRGIDEVLGERLGTAVNAWVANHPYSSLTQEDHGDRIVLVNTRPGYSWRVLELREPGELALFRALARPRNPATLGARVPGGQHEAEVLLDRWTVLGLLFHDDGHVVHVAVDADNPLFMRARQREARRDDWWTAGEFDAPAPSDTTGVACAAGSAPSPAFAGDALDR</sequence>
<dbReference type="Proteomes" id="UP000268329">
    <property type="component" value="Chromosome"/>
</dbReference>
<proteinExistence type="predicted"/>
<dbReference type="KEGG" id="sdd:D9753_01195"/>
<keyword evidence="2" id="KW-1185">Reference proteome</keyword>
<reference evidence="1 2" key="1">
    <citation type="submission" date="2018-10" db="EMBL/GenBank/DDBJ databases">
        <title>The genome of Streptomyces dangxiongensis Z022.</title>
        <authorList>
            <person name="Zhang B."/>
        </authorList>
    </citation>
    <scope>NUCLEOTIDE SEQUENCE [LARGE SCALE GENOMIC DNA]</scope>
    <source>
        <strain evidence="1 2">Z022</strain>
    </source>
</reference>
<name>A0A3G2J6I9_9ACTN</name>
<organism evidence="1 2">
    <name type="scientific">Streptomyces dangxiongensis</name>
    <dbReference type="NCBI Taxonomy" id="1442032"/>
    <lineage>
        <taxon>Bacteria</taxon>
        <taxon>Bacillati</taxon>
        <taxon>Actinomycetota</taxon>
        <taxon>Actinomycetes</taxon>
        <taxon>Kitasatosporales</taxon>
        <taxon>Streptomycetaceae</taxon>
        <taxon>Streptomyces</taxon>
    </lineage>
</organism>
<dbReference type="AlphaFoldDB" id="A0A3G2J6I9"/>
<dbReference type="EMBL" id="CP033073">
    <property type="protein sequence ID" value="AYN37810.1"/>
    <property type="molecule type" value="Genomic_DNA"/>
</dbReference>
<gene>
    <name evidence="1" type="ORF">D9753_01195</name>
</gene>
<evidence type="ECO:0000313" key="1">
    <source>
        <dbReference type="EMBL" id="AYN37810.1"/>
    </source>
</evidence>
<accession>A0A3G2J6I9</accession>
<protein>
    <submittedName>
        <fullName evidence="1">Uncharacterized protein</fullName>
    </submittedName>
</protein>
<evidence type="ECO:0000313" key="2">
    <source>
        <dbReference type="Proteomes" id="UP000268329"/>
    </source>
</evidence>